<evidence type="ECO:0000313" key="1">
    <source>
        <dbReference type="EMBL" id="NWK55825.1"/>
    </source>
</evidence>
<proteinExistence type="predicted"/>
<evidence type="ECO:0000313" key="2">
    <source>
        <dbReference type="Proteomes" id="UP000557872"/>
    </source>
</evidence>
<dbReference type="RefSeq" id="WP_178932363.1">
    <property type="nucleotide sequence ID" value="NZ_JACBAZ010000003.1"/>
</dbReference>
<keyword evidence="2" id="KW-1185">Reference proteome</keyword>
<dbReference type="Proteomes" id="UP000557872">
    <property type="component" value="Unassembled WGS sequence"/>
</dbReference>
<name>A0A851GKX6_9BACT</name>
<gene>
    <name evidence="1" type="ORF">HW115_09400</name>
</gene>
<organism evidence="1 2">
    <name type="scientific">Oceaniferula marina</name>
    <dbReference type="NCBI Taxonomy" id="2748318"/>
    <lineage>
        <taxon>Bacteria</taxon>
        <taxon>Pseudomonadati</taxon>
        <taxon>Verrucomicrobiota</taxon>
        <taxon>Verrucomicrobiia</taxon>
        <taxon>Verrucomicrobiales</taxon>
        <taxon>Verrucomicrobiaceae</taxon>
        <taxon>Oceaniferula</taxon>
    </lineage>
</organism>
<dbReference type="AlphaFoldDB" id="A0A851GKX6"/>
<comment type="caution">
    <text evidence="1">The sequence shown here is derived from an EMBL/GenBank/DDBJ whole genome shotgun (WGS) entry which is preliminary data.</text>
</comment>
<reference evidence="1 2" key="1">
    <citation type="submission" date="2020-07" db="EMBL/GenBank/DDBJ databases">
        <title>Roseicoccus Jingziensis gen. nov., sp. nov., isolated from coastal seawater.</title>
        <authorList>
            <person name="Feng X."/>
        </authorList>
    </citation>
    <scope>NUCLEOTIDE SEQUENCE [LARGE SCALE GENOMIC DNA]</scope>
    <source>
        <strain evidence="1 2">N1E253</strain>
    </source>
</reference>
<protein>
    <submittedName>
        <fullName evidence="1">Uncharacterized protein</fullName>
    </submittedName>
</protein>
<accession>A0A851GKX6</accession>
<dbReference type="EMBL" id="JACBAZ010000003">
    <property type="protein sequence ID" value="NWK55825.1"/>
    <property type="molecule type" value="Genomic_DNA"/>
</dbReference>
<sequence length="90" mass="9859">MSDDLNEGVDPIAEQQAFLAANAEYFAQAMSPLNELFRNSGTMNIVSEEQEYTVVVGIKEVDEEGAADVDCATLEPNQQSLRDCLNALFI</sequence>